<comment type="caution">
    <text evidence="1">The sequence shown here is derived from an EMBL/GenBank/DDBJ whole genome shotgun (WGS) entry which is preliminary data.</text>
</comment>
<gene>
    <name evidence="1" type="ORF">GCM10011520_24630</name>
</gene>
<reference evidence="2" key="1">
    <citation type="journal article" date="2019" name="Int. J. Syst. Evol. Microbiol.">
        <title>The Global Catalogue of Microorganisms (GCM) 10K type strain sequencing project: providing services to taxonomists for standard genome sequencing and annotation.</title>
        <authorList>
            <consortium name="The Broad Institute Genomics Platform"/>
            <consortium name="The Broad Institute Genome Sequencing Center for Infectious Disease"/>
            <person name="Wu L."/>
            <person name="Ma J."/>
        </authorList>
    </citation>
    <scope>NUCLEOTIDE SEQUENCE [LARGE SCALE GENOMIC DNA]</scope>
    <source>
        <strain evidence="2">CGMCC 1.16033</strain>
    </source>
</reference>
<accession>A0ABQ1T5J6</accession>
<evidence type="ECO:0000313" key="2">
    <source>
        <dbReference type="Proteomes" id="UP000606498"/>
    </source>
</evidence>
<evidence type="ECO:0000313" key="1">
    <source>
        <dbReference type="EMBL" id="GGE83257.1"/>
    </source>
</evidence>
<sequence length="170" mass="19723">MKDTMLKLAYFTQHITLNKNDYEYIGEDELSVVFRYNNSVLCRPYIYFRPINMSGSFLNEREFIETIFECYEGHVAIVSQTFTELEDRFQVVTRYCMVLDDSNNGEFSGCEFTYTQDSDNIFKYQVENSITPENECCTPLNPLKLSVNGTLECEVVEEPLVGSVLCPSKR</sequence>
<organism evidence="1 2">
    <name type="scientific">Shewanella carassii</name>
    <dbReference type="NCBI Taxonomy" id="1987584"/>
    <lineage>
        <taxon>Bacteria</taxon>
        <taxon>Pseudomonadati</taxon>
        <taxon>Pseudomonadota</taxon>
        <taxon>Gammaproteobacteria</taxon>
        <taxon>Alteromonadales</taxon>
        <taxon>Shewanellaceae</taxon>
        <taxon>Shewanella</taxon>
    </lineage>
</organism>
<protein>
    <submittedName>
        <fullName evidence="1">Uncharacterized protein</fullName>
    </submittedName>
</protein>
<keyword evidence="2" id="KW-1185">Reference proteome</keyword>
<dbReference type="Proteomes" id="UP000606498">
    <property type="component" value="Unassembled WGS sequence"/>
</dbReference>
<proteinExistence type="predicted"/>
<dbReference type="EMBL" id="BMKO01000006">
    <property type="protein sequence ID" value="GGE83257.1"/>
    <property type="molecule type" value="Genomic_DNA"/>
</dbReference>
<dbReference type="RefSeq" id="WP_198552062.1">
    <property type="nucleotide sequence ID" value="NZ_AP024618.1"/>
</dbReference>
<name>A0ABQ1T5J6_9GAMM</name>